<proteinExistence type="predicted"/>
<name>A0A6H2C6N6_DOLFA</name>
<dbReference type="RefSeq" id="WP_168697166.1">
    <property type="nucleotide sequence ID" value="NZ_CP051206.1"/>
</dbReference>
<gene>
    <name evidence="1" type="ORF">HGD76_23240</name>
</gene>
<dbReference type="Proteomes" id="UP000502433">
    <property type="component" value="Chromosome"/>
</dbReference>
<organism evidence="1 2">
    <name type="scientific">Dolichospermum flos-aquae CCAP 1403/13F</name>
    <dbReference type="NCBI Taxonomy" id="315271"/>
    <lineage>
        <taxon>Bacteria</taxon>
        <taxon>Bacillati</taxon>
        <taxon>Cyanobacteriota</taxon>
        <taxon>Cyanophyceae</taxon>
        <taxon>Nostocales</taxon>
        <taxon>Aphanizomenonaceae</taxon>
        <taxon>Dolichospermum</taxon>
    </lineage>
</organism>
<dbReference type="KEGG" id="dfs:HGD76_23240"/>
<evidence type="ECO:0000313" key="1">
    <source>
        <dbReference type="EMBL" id="QJB46664.1"/>
    </source>
</evidence>
<dbReference type="EMBL" id="CP051206">
    <property type="protein sequence ID" value="QJB46664.1"/>
    <property type="molecule type" value="Genomic_DNA"/>
</dbReference>
<reference evidence="1 2" key="2">
    <citation type="submission" date="2020-04" db="EMBL/GenBank/DDBJ databases">
        <authorList>
            <person name="Fomenkov A."/>
            <person name="Anton B.P."/>
            <person name="Roberts R.J."/>
        </authorList>
    </citation>
    <scope>NUCLEOTIDE SEQUENCE [LARGE SCALE GENOMIC DNA]</scope>
    <source>
        <strain evidence="1 2">CCAP 1403/13f</strain>
    </source>
</reference>
<accession>A0A6H2C6N6</accession>
<protein>
    <submittedName>
        <fullName evidence="1">Uncharacterized protein</fullName>
    </submittedName>
</protein>
<evidence type="ECO:0000313" key="2">
    <source>
        <dbReference type="Proteomes" id="UP000502433"/>
    </source>
</evidence>
<sequence>MTTIIAYADATAFNTDEYIMLCLSTCLYKEDGEVEQIEVIEPIPTAALEAICKQIPTS</sequence>
<reference evidence="1 2" key="1">
    <citation type="submission" date="2020-04" db="EMBL/GenBank/DDBJ databases">
        <title>Genome-Wide Identification of 5-Methylcytosine Sites in Bacterial Genomes By High-Throughput Sequencing of MspJI Restriction Fragments.</title>
        <authorList>
            <person name="Wu V."/>
        </authorList>
    </citation>
    <scope>NUCLEOTIDE SEQUENCE [LARGE SCALE GENOMIC DNA]</scope>
    <source>
        <strain evidence="1 2">CCAP 1403/13f</strain>
    </source>
</reference>
<dbReference type="AlphaFoldDB" id="A0A6H2C6N6"/>